<organism evidence="2 3">
    <name type="scientific">Rothia mucilaginosa (strain DY-18)</name>
    <name type="common">Stomatococcus mucilaginosus</name>
    <dbReference type="NCBI Taxonomy" id="680646"/>
    <lineage>
        <taxon>Bacteria</taxon>
        <taxon>Bacillati</taxon>
        <taxon>Actinomycetota</taxon>
        <taxon>Actinomycetes</taxon>
        <taxon>Micrococcales</taxon>
        <taxon>Micrococcaceae</taxon>
        <taxon>Rothia</taxon>
    </lineage>
</organism>
<reference evidence="2 3" key="3">
    <citation type="journal article" date="2010" name="Sequencing">
        <title>Complete Genome Sequence of Rothia mucilaginosa DY-18: A Clinical Isolate with Dense Meshwork-Like Structures from a Persistent Apical Periodontitis Lesion.</title>
        <authorList>
            <person name="Yamane K."/>
            <person name="Nambu T."/>
            <person name="Yamanaka T."/>
            <person name="Mashimo C."/>
            <person name="Sugimori C."/>
            <person name="Leung K.-P."/>
            <person name="Fukushima H."/>
        </authorList>
    </citation>
    <scope>NUCLEOTIDE SEQUENCE [LARGE SCALE GENOMIC DNA]</scope>
    <source>
        <strain evidence="2 3">DY-18</strain>
    </source>
</reference>
<gene>
    <name evidence="2" type="ordered locus">RMDY18_09110</name>
</gene>
<protein>
    <submittedName>
        <fullName evidence="2">Predicted dithiol-disulfide isomerase involved in polyketide biosynthesis</fullName>
    </submittedName>
</protein>
<dbReference type="PANTHER" id="PTHR13887:SF41">
    <property type="entry name" value="THIOREDOXIN SUPERFAMILY PROTEIN"/>
    <property type="match status" value="1"/>
</dbReference>
<evidence type="ECO:0000313" key="3">
    <source>
        <dbReference type="Proteomes" id="UP000001883"/>
    </source>
</evidence>
<dbReference type="GO" id="GO:0016491">
    <property type="term" value="F:oxidoreductase activity"/>
    <property type="evidence" value="ECO:0007669"/>
    <property type="project" value="InterPro"/>
</dbReference>
<dbReference type="EMBL" id="AP011540">
    <property type="protein sequence ID" value="BAI64743.1"/>
    <property type="molecule type" value="Genomic_DNA"/>
</dbReference>
<dbReference type="InterPro" id="IPR036249">
    <property type="entry name" value="Thioredoxin-like_sf"/>
</dbReference>
<dbReference type="SUPFAM" id="SSF52833">
    <property type="entry name" value="Thioredoxin-like"/>
    <property type="match status" value="1"/>
</dbReference>
<accession>D2NSW7</accession>
<dbReference type="HOGENOM" id="CLU_069253_0_2_11"/>
<feature type="domain" description="DSBA-like thioredoxin" evidence="1">
    <location>
        <begin position="23"/>
        <end position="224"/>
    </location>
</feature>
<dbReference type="AlphaFoldDB" id="D2NSW7"/>
<dbReference type="KEGG" id="rmu:RMDY18_09110"/>
<keyword evidence="2" id="KW-0413">Isomerase</keyword>
<dbReference type="InterPro" id="IPR001853">
    <property type="entry name" value="DSBA-like_thioredoxin_dom"/>
</dbReference>
<proteinExistence type="predicted"/>
<sequence>MLGERTGRQLPHPSVRGIDTMRIDIWSDIVCPFCYVGKRNLEQALAEFEHRDEVEVVWHSFELDPSATEHPAGSLPELIAGKYQMPLEQAIASQESLAEHARKVGLDFNWRQARYGNTFDAHRVIHYASEQGLASAAQEAFKMAYFTEGRSVQDHESILDIASEIGLDTAEVEAVLKSDRYAADVRADEQLAHQLGINGVPFFLIESKWAVSGAQPAEALLQALRHVWEQTHQVEFLNPLAGAAGDAAGNNAAEAGPSCDVNGNCS</sequence>
<evidence type="ECO:0000313" key="2">
    <source>
        <dbReference type="EMBL" id="BAI64743.1"/>
    </source>
</evidence>
<dbReference type="STRING" id="680646.RMDY18_09110"/>
<dbReference type="PANTHER" id="PTHR13887">
    <property type="entry name" value="GLUTATHIONE S-TRANSFERASE KAPPA"/>
    <property type="match status" value="1"/>
</dbReference>
<dbReference type="Proteomes" id="UP000001883">
    <property type="component" value="Chromosome"/>
</dbReference>
<reference evidence="2 3" key="2">
    <citation type="journal article" date="2010" name="J Osaka Dent Univ">
        <title>Isolation and identification of Rothia mucilaginosa from persistent apical periodontitis lesions.</title>
        <authorList>
            <person name="Yamane K."/>
            <person name="Yoshida M."/>
            <person name="Fujihira T."/>
            <person name="Baba T."/>
            <person name="Tsuji N."/>
            <person name="Hayashi H."/>
            <person name="Sugimori C."/>
            <person name="Yamanaka T."/>
            <person name="Mashimo C."/>
            <person name="Nambu T."/>
            <person name="Kawai H."/>
            <person name="Fukushima H."/>
        </authorList>
    </citation>
    <scope>NUCLEOTIDE SEQUENCE [LARGE SCALE GENOMIC DNA]</scope>
    <source>
        <strain evidence="2 3">DY-18</strain>
    </source>
</reference>
<dbReference type="eggNOG" id="COG2761">
    <property type="taxonomic scope" value="Bacteria"/>
</dbReference>
<dbReference type="CDD" id="cd03024">
    <property type="entry name" value="DsbA_FrnE"/>
    <property type="match status" value="1"/>
</dbReference>
<dbReference type="Pfam" id="PF01323">
    <property type="entry name" value="DSBA"/>
    <property type="match status" value="1"/>
</dbReference>
<reference evidence="3" key="1">
    <citation type="submission" date="2009-07" db="EMBL/GenBank/DDBJ databases">
        <title>Complete genome sequence of Rothia mucilaginosa DJ.</title>
        <authorList>
            <person name="Yamane K."/>
            <person name="Nambu T."/>
            <person name="Mashimo C."/>
            <person name="Sugimori C."/>
            <person name="Yamanaka T."/>
            <person name="Leung K."/>
            <person name="Fukushima H."/>
        </authorList>
    </citation>
    <scope>NUCLEOTIDE SEQUENCE [LARGE SCALE GENOMIC DNA]</scope>
    <source>
        <strain evidence="3">DY-18</strain>
    </source>
</reference>
<dbReference type="Gene3D" id="3.40.30.10">
    <property type="entry name" value="Glutaredoxin"/>
    <property type="match status" value="1"/>
</dbReference>
<keyword evidence="3" id="KW-1185">Reference proteome</keyword>
<dbReference type="GO" id="GO:0016853">
    <property type="term" value="F:isomerase activity"/>
    <property type="evidence" value="ECO:0007669"/>
    <property type="project" value="UniProtKB-KW"/>
</dbReference>
<evidence type="ECO:0000259" key="1">
    <source>
        <dbReference type="Pfam" id="PF01323"/>
    </source>
</evidence>
<name>D2NSW7_ROTMD</name>